<accession>A0A2T4MHJ1</accession>
<reference evidence="2" key="1">
    <citation type="submission" date="2019-11" db="EMBL/GenBank/DDBJ databases">
        <title>Whole genome comparisons of Staphylococcus agnetis isolates from cattle and chickens.</title>
        <authorList>
            <person name="Rhoads D."/>
            <person name="Shwani A."/>
            <person name="Adkins P."/>
            <person name="Calcutt M."/>
            <person name="Middleton J."/>
        </authorList>
    </citation>
    <scope>NUCLEOTIDE SEQUENCE</scope>
    <source>
        <strain evidence="2">1387</strain>
    </source>
</reference>
<dbReference type="GeneID" id="57690633"/>
<evidence type="ECO:0000313" key="2">
    <source>
        <dbReference type="EMBL" id="NJI01431.1"/>
    </source>
</evidence>
<evidence type="ECO:0000256" key="1">
    <source>
        <dbReference type="SAM" id="Phobius"/>
    </source>
</evidence>
<gene>
    <name evidence="2" type="ORF">GLV84_00825</name>
</gene>
<keyword evidence="1" id="KW-0472">Membrane</keyword>
<feature type="transmembrane region" description="Helical" evidence="1">
    <location>
        <begin position="42"/>
        <end position="61"/>
    </location>
</feature>
<dbReference type="RefSeq" id="WP_107368806.1">
    <property type="nucleotide sequence ID" value="NZ_CP045927.1"/>
</dbReference>
<keyword evidence="1" id="KW-1133">Transmembrane helix</keyword>
<sequence>MLETYITNLKKSHMKPFIIFLMILVLFFNTLMIYGTNAWNKIPIYLYVTYAVWVVFSLILFKQDRFENVKVDELSALRYLTINIIAGYIQPIAVASCYLIGIAFTPWNGITYWFQIIGAVMLSVLAITLFSINEFHLLVKNAKGSLNFIAILIKLVSLGWIAYLAKTVPVTAEENGFIWISILFLLCIDLLILRSFFNYGLVVRTLNGDFEQPGNSSISEE</sequence>
<dbReference type="AlphaFoldDB" id="A0A2T4MHJ1"/>
<dbReference type="InterPro" id="IPR031690">
    <property type="entry name" value="DUF5079"/>
</dbReference>
<evidence type="ECO:0000313" key="3">
    <source>
        <dbReference type="Proteomes" id="UP000646308"/>
    </source>
</evidence>
<comment type="caution">
    <text evidence="2">The sequence shown here is derived from an EMBL/GenBank/DDBJ whole genome shotgun (WGS) entry which is preliminary data.</text>
</comment>
<proteinExistence type="predicted"/>
<protein>
    <submittedName>
        <fullName evidence="2">DUF5079 family protein</fullName>
    </submittedName>
</protein>
<feature type="transmembrane region" description="Helical" evidence="1">
    <location>
        <begin position="17"/>
        <end position="36"/>
    </location>
</feature>
<name>A0A2T4MHJ1_9STAP</name>
<feature type="transmembrane region" description="Helical" evidence="1">
    <location>
        <begin position="82"/>
        <end position="104"/>
    </location>
</feature>
<dbReference type="Pfam" id="PF16882">
    <property type="entry name" value="DUF5079"/>
    <property type="match status" value="1"/>
</dbReference>
<dbReference type="EMBL" id="WMFL01000014">
    <property type="protein sequence ID" value="NJI01431.1"/>
    <property type="molecule type" value="Genomic_DNA"/>
</dbReference>
<feature type="transmembrane region" description="Helical" evidence="1">
    <location>
        <begin position="110"/>
        <end position="132"/>
    </location>
</feature>
<feature type="transmembrane region" description="Helical" evidence="1">
    <location>
        <begin position="177"/>
        <end position="197"/>
    </location>
</feature>
<keyword evidence="1" id="KW-0812">Transmembrane</keyword>
<dbReference type="Proteomes" id="UP000646308">
    <property type="component" value="Unassembled WGS sequence"/>
</dbReference>
<organism evidence="2 3">
    <name type="scientific">Staphylococcus agnetis</name>
    <dbReference type="NCBI Taxonomy" id="985762"/>
    <lineage>
        <taxon>Bacteria</taxon>
        <taxon>Bacillati</taxon>
        <taxon>Bacillota</taxon>
        <taxon>Bacilli</taxon>
        <taxon>Bacillales</taxon>
        <taxon>Staphylococcaceae</taxon>
        <taxon>Staphylococcus</taxon>
    </lineage>
</organism>
<feature type="transmembrane region" description="Helical" evidence="1">
    <location>
        <begin position="144"/>
        <end position="165"/>
    </location>
</feature>